<dbReference type="OrthoDB" id="2505547at2759"/>
<dbReference type="STRING" id="630390.A0A180H2H2"/>
<reference evidence="3" key="4">
    <citation type="submission" date="2025-05" db="UniProtKB">
        <authorList>
            <consortium name="EnsemblFungi"/>
        </authorList>
    </citation>
    <scope>IDENTIFICATION</scope>
    <source>
        <strain evidence="3">isolate 1-1 / race 1 (BBBD)</strain>
    </source>
</reference>
<keyword evidence="4" id="KW-1185">Reference proteome</keyword>
<dbReference type="EnsemblFungi" id="PTTG_25479-t43_1">
    <property type="protein sequence ID" value="PTTG_25479-t43_1-p1"/>
    <property type="gene ID" value="PTTG_25479"/>
</dbReference>
<dbReference type="AlphaFoldDB" id="A0A180H2H2"/>
<reference evidence="2" key="2">
    <citation type="submission" date="2016-05" db="EMBL/GenBank/DDBJ databases">
        <title>Comparative analysis highlights variable genome content of wheat rusts and divergence of the mating loci.</title>
        <authorList>
            <person name="Cuomo C.A."/>
            <person name="Bakkeren G."/>
            <person name="Szabo L."/>
            <person name="Khalil H."/>
            <person name="Joly D."/>
            <person name="Goldberg J."/>
            <person name="Young S."/>
            <person name="Zeng Q."/>
            <person name="Fellers J."/>
        </authorList>
    </citation>
    <scope>NUCLEOTIDE SEQUENCE [LARGE SCALE GENOMIC DNA]</scope>
    <source>
        <strain evidence="2">1-1 BBBD Race 1</strain>
    </source>
</reference>
<reference evidence="2" key="1">
    <citation type="submission" date="2009-11" db="EMBL/GenBank/DDBJ databases">
        <authorList>
            <consortium name="The Broad Institute Genome Sequencing Platform"/>
            <person name="Ward D."/>
            <person name="Feldgarden M."/>
            <person name="Earl A."/>
            <person name="Young S.K."/>
            <person name="Zeng Q."/>
            <person name="Koehrsen M."/>
            <person name="Alvarado L."/>
            <person name="Berlin A."/>
            <person name="Bochicchio J."/>
            <person name="Borenstein D."/>
            <person name="Chapman S.B."/>
            <person name="Chen Z."/>
            <person name="Engels R."/>
            <person name="Freedman E."/>
            <person name="Gellesch M."/>
            <person name="Goldberg J."/>
            <person name="Griggs A."/>
            <person name="Gujja S."/>
            <person name="Heilman E."/>
            <person name="Heiman D."/>
            <person name="Hepburn T."/>
            <person name="Howarth C."/>
            <person name="Jen D."/>
            <person name="Larson L."/>
            <person name="Lewis B."/>
            <person name="Mehta T."/>
            <person name="Park D."/>
            <person name="Pearson M."/>
            <person name="Roberts A."/>
            <person name="Saif S."/>
            <person name="Shea T."/>
            <person name="Shenoy N."/>
            <person name="Sisk P."/>
            <person name="Stolte C."/>
            <person name="Sykes S."/>
            <person name="Thomson T."/>
            <person name="Walk T."/>
            <person name="White J."/>
            <person name="Yandava C."/>
            <person name="Izard J."/>
            <person name="Baranova O.V."/>
            <person name="Blanton J.M."/>
            <person name="Tanner A.C."/>
            <person name="Dewhirst F.E."/>
            <person name="Haas B."/>
            <person name="Nusbaum C."/>
            <person name="Birren B."/>
        </authorList>
    </citation>
    <scope>NUCLEOTIDE SEQUENCE [LARGE SCALE GENOMIC DNA]</scope>
    <source>
        <strain evidence="2">1-1 BBBD Race 1</strain>
    </source>
</reference>
<name>A0A180H2H2_PUCT1</name>
<evidence type="ECO:0000313" key="2">
    <source>
        <dbReference type="EMBL" id="OAV99200.1"/>
    </source>
</evidence>
<evidence type="ECO:0000256" key="1">
    <source>
        <dbReference type="SAM" id="MobiDB-lite"/>
    </source>
</evidence>
<feature type="region of interest" description="Disordered" evidence="1">
    <location>
        <begin position="26"/>
        <end position="47"/>
    </location>
</feature>
<proteinExistence type="predicted"/>
<dbReference type="Proteomes" id="UP000005240">
    <property type="component" value="Unassembled WGS sequence"/>
</dbReference>
<sequence length="392" mass="43464">MLRALGFADKGPEIRIGLPHRFMVKTRRDQPELSGPLPPPTRAKRPKQTKAYKALLKLPPLPPSPIEEKADPLDIKRPPSPFLLAISYIFSKTVTRHIDQGLLTSTLAPAPLNHRTVPSPFGLPITVLIPVAEYRPNINAPQNTSPSYSPLDTSSTESLLRVSEFSLDSGSPIASMSQSTSEVSPKTKFLQQLGIYKQDVEPLAADGSNFTKWKRSLNRVLLLTLNIPNLFDNPANYTKVKSQENTSILYLIQITIHNELQSITDRFVTGTKAFDALQTNFQGTVRFRQMELIDKLLEFQVTGPNTDPSQVQGFFNKLFDTFADLKKVGAPISPLVESLILQAVFPVPPSMSCLQMFQNISLQLGSKEGITARDVQTIITSAYGTRKKKIVT</sequence>
<organism evidence="2">
    <name type="scientific">Puccinia triticina (isolate 1-1 / race 1 (BBBD))</name>
    <name type="common">Brown leaf rust fungus</name>
    <dbReference type="NCBI Taxonomy" id="630390"/>
    <lineage>
        <taxon>Eukaryota</taxon>
        <taxon>Fungi</taxon>
        <taxon>Dikarya</taxon>
        <taxon>Basidiomycota</taxon>
        <taxon>Pucciniomycotina</taxon>
        <taxon>Pucciniomycetes</taxon>
        <taxon>Pucciniales</taxon>
        <taxon>Pucciniaceae</taxon>
        <taxon>Puccinia</taxon>
    </lineage>
</organism>
<reference evidence="3 4" key="3">
    <citation type="journal article" date="2017" name="G3 (Bethesda)">
        <title>Comparative analysis highlights variable genome content of wheat rusts and divergence of the mating loci.</title>
        <authorList>
            <person name="Cuomo C.A."/>
            <person name="Bakkeren G."/>
            <person name="Khalil H.B."/>
            <person name="Panwar V."/>
            <person name="Joly D."/>
            <person name="Linning R."/>
            <person name="Sakthikumar S."/>
            <person name="Song X."/>
            <person name="Adiconis X."/>
            <person name="Fan L."/>
            <person name="Goldberg J.M."/>
            <person name="Levin J.Z."/>
            <person name="Young S."/>
            <person name="Zeng Q."/>
            <person name="Anikster Y."/>
            <person name="Bruce M."/>
            <person name="Wang M."/>
            <person name="Yin C."/>
            <person name="McCallum B."/>
            <person name="Szabo L.J."/>
            <person name="Hulbert S."/>
            <person name="Chen X."/>
            <person name="Fellers J.P."/>
        </authorList>
    </citation>
    <scope>NUCLEOTIDE SEQUENCE</scope>
    <source>
        <strain evidence="3">isolate 1-1 / race 1 (BBBD)</strain>
        <strain evidence="4">Isolate 1-1 / race 1 (BBBD)</strain>
    </source>
</reference>
<accession>A0A180H2H2</accession>
<gene>
    <name evidence="2" type="ORF">PTTG_25479</name>
</gene>
<protein>
    <submittedName>
        <fullName evidence="2 3">Uncharacterized protein</fullName>
    </submittedName>
</protein>
<dbReference type="VEuPathDB" id="FungiDB:PTTG_25479"/>
<evidence type="ECO:0000313" key="3">
    <source>
        <dbReference type="EnsemblFungi" id="PTTG_25479-t43_1-p1"/>
    </source>
</evidence>
<evidence type="ECO:0000313" key="4">
    <source>
        <dbReference type="Proteomes" id="UP000005240"/>
    </source>
</evidence>
<dbReference type="EMBL" id="ADAS02000004">
    <property type="protein sequence ID" value="OAV99200.1"/>
    <property type="molecule type" value="Genomic_DNA"/>
</dbReference>